<dbReference type="RefSeq" id="WP_219522812.1">
    <property type="nucleotide sequence ID" value="NZ_MKGG01000005.1"/>
</dbReference>
<evidence type="ECO:0000313" key="2">
    <source>
        <dbReference type="EMBL" id="PKX77017.1"/>
    </source>
</evidence>
<reference evidence="2 3" key="1">
    <citation type="submission" date="2016-09" db="EMBL/GenBank/DDBJ databases">
        <authorList>
            <person name="Inglin R.C."/>
        </authorList>
    </citation>
    <scope>NUCLEOTIDE SEQUENCE [LARGE SCALE GENOMIC DNA]</scope>
    <source>
        <strain evidence="2 3">RI-517</strain>
    </source>
</reference>
<protein>
    <recommendedName>
        <fullName evidence="1">Putative endonuclease Z1 domain-containing protein</fullName>
    </recommendedName>
</protein>
<name>A0AAX0V9J2_LATSK</name>
<gene>
    <name evidence="2" type="ORF">CUR37_07855</name>
</gene>
<dbReference type="Proteomes" id="UP000234349">
    <property type="component" value="Unassembled WGS sequence"/>
</dbReference>
<evidence type="ECO:0000259" key="1">
    <source>
        <dbReference type="Pfam" id="PF10593"/>
    </source>
</evidence>
<organism evidence="2 3">
    <name type="scientific">Latilactobacillus sakei</name>
    <name type="common">Lactobacillus sakei</name>
    <dbReference type="NCBI Taxonomy" id="1599"/>
    <lineage>
        <taxon>Bacteria</taxon>
        <taxon>Bacillati</taxon>
        <taxon>Bacillota</taxon>
        <taxon>Bacilli</taxon>
        <taxon>Lactobacillales</taxon>
        <taxon>Lactobacillaceae</taxon>
        <taxon>Latilactobacillus</taxon>
    </lineage>
</organism>
<evidence type="ECO:0000313" key="3">
    <source>
        <dbReference type="Proteomes" id="UP000234349"/>
    </source>
</evidence>
<dbReference type="Pfam" id="PF10593">
    <property type="entry name" value="Z1"/>
    <property type="match status" value="1"/>
</dbReference>
<feature type="non-terminal residue" evidence="2">
    <location>
        <position position="475"/>
    </location>
</feature>
<accession>A0AAX0V9J2</accession>
<dbReference type="AlphaFoldDB" id="A0AAX0V9J2"/>
<comment type="caution">
    <text evidence="2">The sequence shown here is derived from an EMBL/GenBank/DDBJ whole genome shotgun (WGS) entry which is preliminary data.</text>
</comment>
<feature type="domain" description="Putative endonuclease Z1" evidence="1">
    <location>
        <begin position="399"/>
        <end position="468"/>
    </location>
</feature>
<dbReference type="EMBL" id="MKGH01000039">
    <property type="protein sequence ID" value="PKX77017.1"/>
    <property type="molecule type" value="Genomic_DNA"/>
</dbReference>
<proteinExistence type="predicted"/>
<dbReference type="InterPro" id="IPR018310">
    <property type="entry name" value="Put_endonuclease_Z1-dom"/>
</dbReference>
<sequence length="475" mass="54652">MDYSSEVYEEFRNSIRDQRSQGCEWKDIHDSYGTPDELAIELKLLRRRGKFDGEFSMQDWHELVDYMESIDKKSAITKLTSHSGNAAKVPTRSGSQWVNYRKRLLKNGFSETSVDEIQRSVHAILQQLDSKTYIENDEDHNGRAVKGLVVGNVQSGKTANMAGLISMAADLGFNYFIIFSGIIDNLRKQTEDRMYDDLKIPGTNLSWNRIANPSSAERAPEHKWAKIDLSEGSKQRYFTVCLKNTVRMKQLKQWLYKSKSARAGLKVLIIDDEADQGSINTKVISNDENDENDRTQINQHMLDIVNGFQDKKLRAVNYISYTATPFANILNEVGDESLYPRDFIVQLTPSDDYIGPKQIFGLEQPETNSAVDIVLSIPDNDVLDIKDIQKGEIDEIPNSLKDALDWYFVASCALRFLNFKKPTSMLIHTSQKKVDHENIRKSVEKYLLQRAQDKYEYVKHLEEIYRRERFAPMSI</sequence>